<protein>
    <submittedName>
        <fullName evidence="2">Uncharacterized protein</fullName>
    </submittedName>
</protein>
<keyword evidence="3" id="KW-1185">Reference proteome</keyword>
<feature type="region of interest" description="Disordered" evidence="1">
    <location>
        <begin position="178"/>
        <end position="229"/>
    </location>
</feature>
<comment type="caution">
    <text evidence="2">The sequence shown here is derived from an EMBL/GenBank/DDBJ whole genome shotgun (WGS) entry which is preliminary data.</text>
</comment>
<evidence type="ECO:0000313" key="3">
    <source>
        <dbReference type="Proteomes" id="UP000613177"/>
    </source>
</evidence>
<dbReference type="Proteomes" id="UP000613177">
    <property type="component" value="Unassembled WGS sequence"/>
</dbReference>
<evidence type="ECO:0000313" key="2">
    <source>
        <dbReference type="EMBL" id="KAG2233195.1"/>
    </source>
</evidence>
<feature type="compositionally biased region" description="Low complexity" evidence="1">
    <location>
        <begin position="96"/>
        <end position="105"/>
    </location>
</feature>
<evidence type="ECO:0000256" key="1">
    <source>
        <dbReference type="SAM" id="MobiDB-lite"/>
    </source>
</evidence>
<feature type="compositionally biased region" description="Polar residues" evidence="1">
    <location>
        <begin position="186"/>
        <end position="206"/>
    </location>
</feature>
<gene>
    <name evidence="2" type="ORF">INT48_005033</name>
</gene>
<feature type="region of interest" description="Disordered" evidence="1">
    <location>
        <begin position="75"/>
        <end position="105"/>
    </location>
</feature>
<name>A0A8H7VU45_9FUNG</name>
<accession>A0A8H7VU45</accession>
<proteinExistence type="predicted"/>
<dbReference type="AlphaFoldDB" id="A0A8H7VU45"/>
<reference evidence="2" key="1">
    <citation type="submission" date="2021-01" db="EMBL/GenBank/DDBJ databases">
        <title>Metabolic potential, ecology and presence of endohyphal bacteria is reflected in genomic diversity of Mucoromycotina.</title>
        <authorList>
            <person name="Muszewska A."/>
            <person name="Okrasinska A."/>
            <person name="Steczkiewicz K."/>
            <person name="Drgas O."/>
            <person name="Orlowska M."/>
            <person name="Perlinska-Lenart U."/>
            <person name="Aleksandrzak-Piekarczyk T."/>
            <person name="Szatraj K."/>
            <person name="Zielenkiewicz U."/>
            <person name="Pilsyk S."/>
            <person name="Malc E."/>
            <person name="Mieczkowski P."/>
            <person name="Kruszewska J.S."/>
            <person name="Biernat P."/>
            <person name="Pawlowska J."/>
        </authorList>
    </citation>
    <scope>NUCLEOTIDE SEQUENCE</scope>
    <source>
        <strain evidence="2">WA0000018081</strain>
    </source>
</reference>
<sequence>MDEENDDLIEFRDILDGYDYISSADDEIQDTDIEDVAPMVSNTGPVIISTDSTDTELEDALASPQFFLETGFIPSIDERNSEPDTELPEASLLPVTAPTASTSSATKCDSDMVEVNEVISSSLPVVPSVTHATIPIPVPSSRFSFKAPTRITVATSPAVPSSVNSSLKPLNLSSRLPPSLLSTSSDAPVTSSNTSNTRSDVQGRTSVSKEGDVGLDSAFSTEEDMEVSKNWNKNKRKQFKPVTPKRDKKRRIFYVIEIYNRK</sequence>
<dbReference type="EMBL" id="JAEPRE010000087">
    <property type="protein sequence ID" value="KAG2233195.1"/>
    <property type="molecule type" value="Genomic_DNA"/>
</dbReference>
<organism evidence="2 3">
    <name type="scientific">Thamnidium elegans</name>
    <dbReference type="NCBI Taxonomy" id="101142"/>
    <lineage>
        <taxon>Eukaryota</taxon>
        <taxon>Fungi</taxon>
        <taxon>Fungi incertae sedis</taxon>
        <taxon>Mucoromycota</taxon>
        <taxon>Mucoromycotina</taxon>
        <taxon>Mucoromycetes</taxon>
        <taxon>Mucorales</taxon>
        <taxon>Mucorineae</taxon>
        <taxon>Mucoraceae</taxon>
        <taxon>Thamnidium</taxon>
    </lineage>
</organism>